<accession>A0ABU2KJ36</accession>
<proteinExistence type="predicted"/>
<evidence type="ECO:0000313" key="1">
    <source>
        <dbReference type="EMBL" id="MDT0294731.1"/>
    </source>
</evidence>
<keyword evidence="2" id="KW-1185">Reference proteome</keyword>
<gene>
    <name evidence="1" type="ORF">RLT85_08800</name>
</gene>
<organism evidence="1 2">
    <name type="scientific">Mesonia ostreae</name>
    <dbReference type="NCBI Taxonomy" id="861110"/>
    <lineage>
        <taxon>Bacteria</taxon>
        <taxon>Pseudomonadati</taxon>
        <taxon>Bacteroidota</taxon>
        <taxon>Flavobacteriia</taxon>
        <taxon>Flavobacteriales</taxon>
        <taxon>Flavobacteriaceae</taxon>
        <taxon>Mesonia</taxon>
    </lineage>
</organism>
<keyword evidence="1" id="KW-0648">Protein biosynthesis</keyword>
<sequence>MQRQQLLEACHLYVEERMLRLQTSIRGLESDLENETKSSAGDKYETSREMINTEISQLENQLKEFKKLQEILQLPNLQKAATKIQLGSIVTTSLANYFIAISAGEIKLKKQNFYAIGINSPIAKLLLGKQKDDRFSFRKEEIKILSVD</sequence>
<reference evidence="2" key="1">
    <citation type="submission" date="2023-07" db="EMBL/GenBank/DDBJ databases">
        <title>Isolating and identifying novel microbial strains from the Mariana Trench.</title>
        <authorList>
            <person name="Fu H."/>
        </authorList>
    </citation>
    <scope>NUCLEOTIDE SEQUENCE [LARGE SCALE GENOMIC DNA]</scope>
    <source>
        <strain evidence="2">T-y2</strain>
    </source>
</reference>
<name>A0ABU2KJ36_9FLAO</name>
<dbReference type="GO" id="GO:0003746">
    <property type="term" value="F:translation elongation factor activity"/>
    <property type="evidence" value="ECO:0007669"/>
    <property type="project" value="UniProtKB-KW"/>
</dbReference>
<protein>
    <submittedName>
        <fullName evidence="1">Transcription elongation factor</fullName>
    </submittedName>
</protein>
<dbReference type="RefSeq" id="WP_311401660.1">
    <property type="nucleotide sequence ID" value="NZ_JAVRBG010000007.1"/>
</dbReference>
<dbReference type="EMBL" id="JAVRBG010000007">
    <property type="protein sequence ID" value="MDT0294731.1"/>
    <property type="molecule type" value="Genomic_DNA"/>
</dbReference>
<keyword evidence="1" id="KW-0251">Elongation factor</keyword>
<comment type="caution">
    <text evidence="1">The sequence shown here is derived from an EMBL/GenBank/DDBJ whole genome shotgun (WGS) entry which is preliminary data.</text>
</comment>
<dbReference type="Proteomes" id="UP001182991">
    <property type="component" value="Unassembled WGS sequence"/>
</dbReference>
<evidence type="ECO:0000313" key="2">
    <source>
        <dbReference type="Proteomes" id="UP001182991"/>
    </source>
</evidence>